<evidence type="ECO:0000313" key="1">
    <source>
        <dbReference type="EMBL" id="ADU00382.1"/>
    </source>
</evidence>
<organism evidence="1 2">
    <name type="scientific">Mycolicibacterium gilvum (strain DSM 45189 / LMG 24558 / Spyr1)</name>
    <name type="common">Mycobacterium gilvum</name>
    <dbReference type="NCBI Taxonomy" id="278137"/>
    <lineage>
        <taxon>Bacteria</taxon>
        <taxon>Bacillati</taxon>
        <taxon>Actinomycetota</taxon>
        <taxon>Actinomycetes</taxon>
        <taxon>Mycobacteriales</taxon>
        <taxon>Mycobacteriaceae</taxon>
        <taxon>Mycolicibacterium</taxon>
    </lineage>
</organism>
<sequence length="203" mass="21648">MTATDLFFQSESLDVALADYADATLAAARLVGDLLGVTVSSSGSVAATLPELRRQIAPRLRHRDTSVGVITTPAFDAEADVFADPQAAAARFALRSAIRLVHGLGFTPQAEIAIGELAVASLRSAQGDLSHLAFRIAEADHVETVRAALTLGRPVRVQRNFVVRCAVLGLGEALNAEHDPDVSTSIAVETWLAEQRAARRQRR</sequence>
<evidence type="ECO:0000313" key="2">
    <source>
        <dbReference type="Proteomes" id="UP000008916"/>
    </source>
</evidence>
<keyword evidence="2" id="KW-1185">Reference proteome</keyword>
<gene>
    <name evidence="1" type="ordered locus">Mspyr1_37820</name>
</gene>
<dbReference type="RefSeq" id="WP_013472290.1">
    <property type="nucleotide sequence ID" value="NC_014814.1"/>
</dbReference>
<dbReference type="AlphaFoldDB" id="E6TKG7"/>
<dbReference type="KEGG" id="msp:Mspyr1_37820"/>
<proteinExistence type="predicted"/>
<dbReference type="HOGENOM" id="CLU_1347681_0_0_11"/>
<name>E6TKG7_MYCSR</name>
<accession>E6TKG7</accession>
<reference evidence="1 2" key="1">
    <citation type="journal article" date="2011" name="Stand. Genomic Sci.">
        <title>Complete genome sequence of Mycobacterium sp. strain (Spyr1) and reclassification to Mycobacterium gilvum Spyr1.</title>
        <authorList>
            <person name="Kallimanis A."/>
            <person name="Karabika E."/>
            <person name="Mavromatis K."/>
            <person name="Lapidus A."/>
            <person name="Labutti K.M."/>
            <person name="Liolios K."/>
            <person name="Ivanova N."/>
            <person name="Goodwin L."/>
            <person name="Woyke T."/>
            <person name="Velentzas A.D."/>
            <person name="Perisynakis A."/>
            <person name="Ouzounis C.C."/>
            <person name="Kyrpides N.C."/>
            <person name="Koukkou A.I."/>
            <person name="Drainas C."/>
        </authorList>
    </citation>
    <scope>NUCLEOTIDE SEQUENCE [LARGE SCALE GENOMIC DNA]</scope>
    <source>
        <strain evidence="2">DSM 45189 / LMG 24558 / Spyr1</strain>
    </source>
</reference>
<dbReference type="Proteomes" id="UP000008916">
    <property type="component" value="Chromosome"/>
</dbReference>
<protein>
    <submittedName>
        <fullName evidence="1">Uncharacterized protein</fullName>
    </submittedName>
</protein>
<dbReference type="EMBL" id="CP002385">
    <property type="protein sequence ID" value="ADU00382.1"/>
    <property type="molecule type" value="Genomic_DNA"/>
</dbReference>